<evidence type="ECO:0000256" key="2">
    <source>
        <dbReference type="ARBA" id="ARBA00023002"/>
    </source>
</evidence>
<dbReference type="PRINTS" id="PR00080">
    <property type="entry name" value="SDRFAMILY"/>
</dbReference>
<dbReference type="AlphaFoldDB" id="A0A172TM85"/>
<name>A0A172TM85_9BACL</name>
<dbReference type="PANTHER" id="PTHR24321">
    <property type="entry name" value="DEHYDROGENASES, SHORT CHAIN"/>
    <property type="match status" value="1"/>
</dbReference>
<dbReference type="STRING" id="1178515.SY83_19680"/>
<dbReference type="SUPFAM" id="SSF51735">
    <property type="entry name" value="NAD(P)-binding Rossmann-fold domains"/>
    <property type="match status" value="1"/>
</dbReference>
<comment type="similarity">
    <text evidence="1">Belongs to the short-chain dehydrogenases/reductases (SDR) family.</text>
</comment>
<protein>
    <submittedName>
        <fullName evidence="3">Oxidoreductase</fullName>
    </submittedName>
</protein>
<dbReference type="NCBIfam" id="NF005559">
    <property type="entry name" value="PRK07231.1"/>
    <property type="match status" value="1"/>
</dbReference>
<dbReference type="PATRIC" id="fig|1178515.4.peg.3981"/>
<organism evidence="3 4">
    <name type="scientific">Paenibacillus swuensis</name>
    <dbReference type="NCBI Taxonomy" id="1178515"/>
    <lineage>
        <taxon>Bacteria</taxon>
        <taxon>Bacillati</taxon>
        <taxon>Bacillota</taxon>
        <taxon>Bacilli</taxon>
        <taxon>Bacillales</taxon>
        <taxon>Paenibacillaceae</taxon>
        <taxon>Paenibacillus</taxon>
    </lineage>
</organism>
<evidence type="ECO:0000256" key="1">
    <source>
        <dbReference type="ARBA" id="ARBA00006484"/>
    </source>
</evidence>
<gene>
    <name evidence="3" type="ORF">SY83_19680</name>
</gene>
<dbReference type="InterPro" id="IPR020904">
    <property type="entry name" value="Sc_DH/Rdtase_CS"/>
</dbReference>
<dbReference type="FunFam" id="3.40.50.720:FF:000084">
    <property type="entry name" value="Short-chain dehydrogenase reductase"/>
    <property type="match status" value="1"/>
</dbReference>
<dbReference type="PANTHER" id="PTHR24321:SF8">
    <property type="entry name" value="ESTRADIOL 17-BETA-DEHYDROGENASE 8-RELATED"/>
    <property type="match status" value="1"/>
</dbReference>
<dbReference type="EMBL" id="CP011388">
    <property type="protein sequence ID" value="ANE48140.1"/>
    <property type="molecule type" value="Genomic_DNA"/>
</dbReference>
<dbReference type="GO" id="GO:0016491">
    <property type="term" value="F:oxidoreductase activity"/>
    <property type="evidence" value="ECO:0007669"/>
    <property type="project" value="UniProtKB-KW"/>
</dbReference>
<dbReference type="GO" id="GO:0008206">
    <property type="term" value="P:bile acid metabolic process"/>
    <property type="evidence" value="ECO:0007669"/>
    <property type="project" value="UniProtKB-ARBA"/>
</dbReference>
<dbReference type="OrthoDB" id="9803333at2"/>
<evidence type="ECO:0000313" key="3">
    <source>
        <dbReference type="EMBL" id="ANE48140.1"/>
    </source>
</evidence>
<proteinExistence type="inferred from homology"/>
<accession>A0A172TM85</accession>
<dbReference type="InterPro" id="IPR002347">
    <property type="entry name" value="SDR_fam"/>
</dbReference>
<sequence>MKTVMITAGAQGIGRAAALRFAEAGYRVSLCDTDKEAGLETVRHIHKLGGQALFLRGDAGSAEEMRRWFKVTDEEYGTVDVLVNNAGIGRGGSMLELDLDDFDRVLGVNLRGTFVCAQEAARRMRDSGGGGVIINIASTRALMSEPDTEAYAASKGGILALTHAMAVSLGRHGIRVHAISPGWIETGDWQYSERAKTPHHSEEDRLQHPVGRVGVPDDIAHACLYLAGPHASFITGQNLVIDGGMTVKMIYAE</sequence>
<dbReference type="Gene3D" id="3.40.50.720">
    <property type="entry name" value="NAD(P)-binding Rossmann-like Domain"/>
    <property type="match status" value="1"/>
</dbReference>
<dbReference type="InterPro" id="IPR036291">
    <property type="entry name" value="NAD(P)-bd_dom_sf"/>
</dbReference>
<dbReference type="Pfam" id="PF13561">
    <property type="entry name" value="adh_short_C2"/>
    <property type="match status" value="1"/>
</dbReference>
<reference evidence="3 4" key="1">
    <citation type="submission" date="2015-01" db="EMBL/GenBank/DDBJ databases">
        <title>Paenibacillus swuensis/DY6/whole genome sequencing.</title>
        <authorList>
            <person name="Kim M.K."/>
            <person name="Srinivasan S."/>
            <person name="Lee J.-J."/>
        </authorList>
    </citation>
    <scope>NUCLEOTIDE SEQUENCE [LARGE SCALE GENOMIC DNA]</scope>
    <source>
        <strain evidence="3 4">DY6</strain>
    </source>
</reference>
<dbReference type="Proteomes" id="UP000076927">
    <property type="component" value="Chromosome"/>
</dbReference>
<evidence type="ECO:0000313" key="4">
    <source>
        <dbReference type="Proteomes" id="UP000076927"/>
    </source>
</evidence>
<keyword evidence="4" id="KW-1185">Reference proteome</keyword>
<keyword evidence="2" id="KW-0560">Oxidoreductase</keyword>
<dbReference type="PROSITE" id="PS00061">
    <property type="entry name" value="ADH_SHORT"/>
    <property type="match status" value="1"/>
</dbReference>
<dbReference type="KEGG" id="pswu:SY83_19680"/>
<dbReference type="RefSeq" id="WP_068609622.1">
    <property type="nucleotide sequence ID" value="NZ_CP011388.1"/>
</dbReference>
<dbReference type="PRINTS" id="PR00081">
    <property type="entry name" value="GDHRDH"/>
</dbReference>